<dbReference type="HOGENOM" id="CLU_087829_5_3_7"/>
<reference evidence="2" key="1">
    <citation type="submission" date="2007-07" db="EMBL/GenBank/DDBJ databases">
        <title>Complete genome sequence of Campylobacter hominis ATCC BAA-381, a commensal isolated from the human gastrointestinal tract.</title>
        <authorList>
            <person name="Fouts D.E."/>
            <person name="Mongodin E.F."/>
            <person name="Puiu D."/>
            <person name="Sebastian Y."/>
            <person name="Miller W.G."/>
            <person name="Mandrell R.E."/>
            <person name="Nelson K.E."/>
        </authorList>
    </citation>
    <scope>NUCLEOTIDE SEQUENCE [LARGE SCALE GENOMIC DNA]</scope>
    <source>
        <strain evidence="2">ATCC BAA-381 / LMG 19568 / NCTC 13146 / CH001A</strain>
    </source>
</reference>
<dbReference type="SUPFAM" id="SSF52540">
    <property type="entry name" value="P-loop containing nucleoside triphosphate hydrolases"/>
    <property type="match status" value="1"/>
</dbReference>
<dbReference type="GO" id="GO:0002949">
    <property type="term" value="P:tRNA threonylcarbamoyladenosine modification"/>
    <property type="evidence" value="ECO:0007669"/>
    <property type="project" value="InterPro"/>
</dbReference>
<dbReference type="eggNOG" id="COG0802">
    <property type="taxonomic scope" value="Bacteria"/>
</dbReference>
<dbReference type="OrthoDB" id="9815896at2"/>
<proteinExistence type="predicted"/>
<evidence type="ECO:0000313" key="2">
    <source>
        <dbReference type="Proteomes" id="UP000002407"/>
    </source>
</evidence>
<dbReference type="InterPro" id="IPR027417">
    <property type="entry name" value="P-loop_NTPase"/>
</dbReference>
<dbReference type="STRING" id="360107.CHAB381_1067"/>
<dbReference type="Proteomes" id="UP000002407">
    <property type="component" value="Chromosome"/>
</dbReference>
<dbReference type="NCBIfam" id="TIGR00150">
    <property type="entry name" value="T6A_YjeE"/>
    <property type="match status" value="1"/>
</dbReference>
<dbReference type="Pfam" id="PF02367">
    <property type="entry name" value="TsaE"/>
    <property type="match status" value="1"/>
</dbReference>
<gene>
    <name evidence="1" type="ordered locus">CHAB381_1067</name>
</gene>
<sequence length="136" mass="15617">MSKNFEFILDENEISRVVEILPKSGIIILQGNLASGKTTLVREIVKKHGKNWKNVSSPTFSIMQNYGEIYHYDIYNAGINGILKNGLFENFFVPGLHLIEWGDENLMKYLQNFGLEFCIVQISVKGEKRKYEVKNA</sequence>
<dbReference type="AlphaFoldDB" id="A7I284"/>
<keyword evidence="2" id="KW-1185">Reference proteome</keyword>
<dbReference type="KEGG" id="cha:CHAB381_1067"/>
<evidence type="ECO:0000313" key="1">
    <source>
        <dbReference type="EMBL" id="ABS51325.1"/>
    </source>
</evidence>
<dbReference type="Gene3D" id="3.40.50.300">
    <property type="entry name" value="P-loop containing nucleotide triphosphate hydrolases"/>
    <property type="match status" value="1"/>
</dbReference>
<protein>
    <submittedName>
        <fullName evidence="1">Uncharacterized protein</fullName>
    </submittedName>
</protein>
<dbReference type="InterPro" id="IPR003442">
    <property type="entry name" value="T6A_TsaE"/>
</dbReference>
<dbReference type="RefSeq" id="WP_012108923.1">
    <property type="nucleotide sequence ID" value="NC_009714.1"/>
</dbReference>
<organism evidence="1 2">
    <name type="scientific">Campylobacter hominis (strain ATCC BAA-381 / DSM 21671 / CCUG 45161 / LMG 19568 / NCTC 13146 / CH001A)</name>
    <dbReference type="NCBI Taxonomy" id="360107"/>
    <lineage>
        <taxon>Bacteria</taxon>
        <taxon>Pseudomonadati</taxon>
        <taxon>Campylobacterota</taxon>
        <taxon>Epsilonproteobacteria</taxon>
        <taxon>Campylobacterales</taxon>
        <taxon>Campylobacteraceae</taxon>
        <taxon>Campylobacter</taxon>
    </lineage>
</organism>
<dbReference type="EMBL" id="CP000776">
    <property type="protein sequence ID" value="ABS51325.1"/>
    <property type="molecule type" value="Genomic_DNA"/>
</dbReference>
<name>A7I284_CAMHC</name>
<accession>A7I284</accession>